<dbReference type="InterPro" id="IPR006694">
    <property type="entry name" value="Fatty_acid_hydroxylase"/>
</dbReference>
<dbReference type="Proteomes" id="UP001566331">
    <property type="component" value="Unassembled WGS sequence"/>
</dbReference>
<evidence type="ECO:0000256" key="5">
    <source>
        <dbReference type="SAM" id="Phobius"/>
    </source>
</evidence>
<feature type="transmembrane region" description="Helical" evidence="5">
    <location>
        <begin position="102"/>
        <end position="123"/>
    </location>
</feature>
<feature type="domain" description="Fatty acid hydroxylase" evidence="6">
    <location>
        <begin position="111"/>
        <end position="240"/>
    </location>
</feature>
<evidence type="ECO:0000313" key="8">
    <source>
        <dbReference type="Proteomes" id="UP001566331"/>
    </source>
</evidence>
<evidence type="ECO:0000256" key="4">
    <source>
        <dbReference type="ARBA" id="ARBA00023136"/>
    </source>
</evidence>
<dbReference type="PANTHER" id="PTHR11863">
    <property type="entry name" value="STEROL DESATURASE"/>
    <property type="match status" value="1"/>
</dbReference>
<dbReference type="Pfam" id="PF04116">
    <property type="entry name" value="FA_hydroxylase"/>
    <property type="match status" value="1"/>
</dbReference>
<organism evidence="7 8">
    <name type="scientific">Luteimonas salinilitoris</name>
    <dbReference type="NCBI Taxonomy" id="3237697"/>
    <lineage>
        <taxon>Bacteria</taxon>
        <taxon>Pseudomonadati</taxon>
        <taxon>Pseudomonadota</taxon>
        <taxon>Gammaproteobacteria</taxon>
        <taxon>Lysobacterales</taxon>
        <taxon>Lysobacteraceae</taxon>
        <taxon>Luteimonas</taxon>
    </lineage>
</organism>
<comment type="subcellular location">
    <subcellularLocation>
        <location evidence="1">Membrane</location>
    </subcellularLocation>
</comment>
<keyword evidence="2 5" id="KW-0812">Transmembrane</keyword>
<feature type="transmembrane region" description="Helical" evidence="5">
    <location>
        <begin position="144"/>
        <end position="169"/>
    </location>
</feature>
<evidence type="ECO:0000256" key="3">
    <source>
        <dbReference type="ARBA" id="ARBA00022989"/>
    </source>
</evidence>
<protein>
    <submittedName>
        <fullName evidence="7">Sterol desaturase family protein</fullName>
    </submittedName>
</protein>
<feature type="transmembrane region" description="Helical" evidence="5">
    <location>
        <begin position="67"/>
        <end position="90"/>
    </location>
</feature>
<name>A0ABV4HPH2_9GAMM</name>
<evidence type="ECO:0000256" key="1">
    <source>
        <dbReference type="ARBA" id="ARBA00004370"/>
    </source>
</evidence>
<feature type="transmembrane region" description="Helical" evidence="5">
    <location>
        <begin position="175"/>
        <end position="193"/>
    </location>
</feature>
<evidence type="ECO:0000256" key="2">
    <source>
        <dbReference type="ARBA" id="ARBA00022692"/>
    </source>
</evidence>
<evidence type="ECO:0000313" key="7">
    <source>
        <dbReference type="EMBL" id="MEZ0473300.1"/>
    </source>
</evidence>
<dbReference type="RefSeq" id="WP_370563411.1">
    <property type="nucleotide sequence ID" value="NZ_JBFWIB010000003.1"/>
</dbReference>
<sequence>MEGTVALGNAFGALSSGGAIVAGLAFFAAIYGLFCGGNWLSTRYLLPAVGLGRRIDPRPLRPGQMRGEIASSLVSVAIFGLGSLLPWWFLQQGWARLAQDPGPLRVLAEAAVLLVWNDIHFYVNHRLLHTRPLRRYHQQHHRSLVTTPFATYSFHPLEAALLGNVILLPMLLHDFSFAALLSLPVLSLLLNNLGHSNYDYAPGVGPDHWLAASRRHHLHHACYHGNYGFLFNFMDRWCGTRLPDDAARAQLEAFAARASRHP</sequence>
<reference evidence="7 8" key="1">
    <citation type="submission" date="2024-07" db="EMBL/GenBank/DDBJ databases">
        <title>Luteimonas salilacus sp. nov., isolated from the shore soil of Salt Lake in Tibet of China.</title>
        <authorList>
            <person name="Zhang X."/>
            <person name="Li A."/>
        </authorList>
    </citation>
    <scope>NUCLEOTIDE SEQUENCE [LARGE SCALE GENOMIC DNA]</scope>
    <source>
        <strain evidence="7 8">B3-2-R+30</strain>
    </source>
</reference>
<proteinExistence type="predicted"/>
<keyword evidence="8" id="KW-1185">Reference proteome</keyword>
<accession>A0ABV4HPH2</accession>
<comment type="caution">
    <text evidence="7">The sequence shown here is derived from an EMBL/GenBank/DDBJ whole genome shotgun (WGS) entry which is preliminary data.</text>
</comment>
<dbReference type="InterPro" id="IPR050307">
    <property type="entry name" value="Sterol_Desaturase_Related"/>
</dbReference>
<gene>
    <name evidence="7" type="ORF">AB6713_01510</name>
</gene>
<dbReference type="EMBL" id="JBFWIC010000001">
    <property type="protein sequence ID" value="MEZ0473300.1"/>
    <property type="molecule type" value="Genomic_DNA"/>
</dbReference>
<evidence type="ECO:0000259" key="6">
    <source>
        <dbReference type="Pfam" id="PF04116"/>
    </source>
</evidence>
<feature type="transmembrane region" description="Helical" evidence="5">
    <location>
        <begin position="20"/>
        <end position="46"/>
    </location>
</feature>
<keyword evidence="4 5" id="KW-0472">Membrane</keyword>
<keyword evidence="3 5" id="KW-1133">Transmembrane helix</keyword>